<reference evidence="2" key="2">
    <citation type="submission" date="2010-04" db="EMBL/GenBank/DDBJ databases">
        <authorList>
            <person name="Buell R."/>
            <person name="Hamilton J."/>
            <person name="Hostetler J."/>
        </authorList>
    </citation>
    <scope>NUCLEOTIDE SEQUENCE [LARGE SCALE GENOMIC DNA]</scope>
    <source>
        <strain evidence="2">DAOM:BR144</strain>
    </source>
</reference>
<evidence type="ECO:0000313" key="1">
    <source>
        <dbReference type="EnsemblProtists" id="PYU1_T011944"/>
    </source>
</evidence>
<evidence type="ECO:0008006" key="3">
    <source>
        <dbReference type="Google" id="ProtNLM"/>
    </source>
</evidence>
<proteinExistence type="predicted"/>
<dbReference type="InParanoid" id="K3X3Z5"/>
<accession>K3X3Z5</accession>
<dbReference type="SUPFAM" id="SSF47473">
    <property type="entry name" value="EF-hand"/>
    <property type="match status" value="1"/>
</dbReference>
<organism evidence="1 2">
    <name type="scientific">Globisporangium ultimum (strain ATCC 200006 / CBS 805.95 / DAOM BR144)</name>
    <name type="common">Pythium ultimum</name>
    <dbReference type="NCBI Taxonomy" id="431595"/>
    <lineage>
        <taxon>Eukaryota</taxon>
        <taxon>Sar</taxon>
        <taxon>Stramenopiles</taxon>
        <taxon>Oomycota</taxon>
        <taxon>Peronosporomycetes</taxon>
        <taxon>Pythiales</taxon>
        <taxon>Pythiaceae</taxon>
        <taxon>Globisporangium</taxon>
    </lineage>
</organism>
<dbReference type="EnsemblProtists" id="PYU1_T011944">
    <property type="protein sequence ID" value="PYU1_T011944"/>
    <property type="gene ID" value="PYU1_G011918"/>
</dbReference>
<dbReference type="eggNOG" id="ENOG502SQ8W">
    <property type="taxonomic scope" value="Eukaryota"/>
</dbReference>
<dbReference type="HOGENOM" id="CLU_090843_0_0_1"/>
<reference evidence="2" key="1">
    <citation type="journal article" date="2010" name="Genome Biol.">
        <title>Genome sequence of the necrotrophic plant pathogen Pythium ultimum reveals original pathogenicity mechanisms and effector repertoire.</title>
        <authorList>
            <person name="Levesque C.A."/>
            <person name="Brouwer H."/>
            <person name="Cano L."/>
            <person name="Hamilton J.P."/>
            <person name="Holt C."/>
            <person name="Huitema E."/>
            <person name="Raffaele S."/>
            <person name="Robideau G.P."/>
            <person name="Thines M."/>
            <person name="Win J."/>
            <person name="Zerillo M.M."/>
            <person name="Beakes G.W."/>
            <person name="Boore J.L."/>
            <person name="Busam D."/>
            <person name="Dumas B."/>
            <person name="Ferriera S."/>
            <person name="Fuerstenberg S.I."/>
            <person name="Gachon C.M."/>
            <person name="Gaulin E."/>
            <person name="Govers F."/>
            <person name="Grenville-Briggs L."/>
            <person name="Horner N."/>
            <person name="Hostetler J."/>
            <person name="Jiang R.H."/>
            <person name="Johnson J."/>
            <person name="Krajaejun T."/>
            <person name="Lin H."/>
            <person name="Meijer H.J."/>
            <person name="Moore B."/>
            <person name="Morris P."/>
            <person name="Phuntmart V."/>
            <person name="Puiu D."/>
            <person name="Shetty J."/>
            <person name="Stajich J.E."/>
            <person name="Tripathy S."/>
            <person name="Wawra S."/>
            <person name="van West P."/>
            <person name="Whitty B.R."/>
            <person name="Coutinho P.M."/>
            <person name="Henrissat B."/>
            <person name="Martin F."/>
            <person name="Thomas P.D."/>
            <person name="Tyler B.M."/>
            <person name="De Vries R.P."/>
            <person name="Kamoun S."/>
            <person name="Yandell M."/>
            <person name="Tisserat N."/>
            <person name="Buell C.R."/>
        </authorList>
    </citation>
    <scope>NUCLEOTIDE SEQUENCE</scope>
    <source>
        <strain evidence="2">DAOM:BR144</strain>
    </source>
</reference>
<dbReference type="Gene3D" id="1.10.238.10">
    <property type="entry name" value="EF-hand"/>
    <property type="match status" value="1"/>
</dbReference>
<name>K3X3Z5_GLOUD</name>
<protein>
    <recommendedName>
        <fullName evidence="3">EF-hand domain-containing protein</fullName>
    </recommendedName>
</protein>
<dbReference type="VEuPathDB" id="FungiDB:PYU1_G011918"/>
<dbReference type="Proteomes" id="UP000019132">
    <property type="component" value="Unassembled WGS sequence"/>
</dbReference>
<dbReference type="EMBL" id="GL376621">
    <property type="status" value="NOT_ANNOTATED_CDS"/>
    <property type="molecule type" value="Genomic_DNA"/>
</dbReference>
<dbReference type="AlphaFoldDB" id="K3X3Z5"/>
<keyword evidence="2" id="KW-1185">Reference proteome</keyword>
<evidence type="ECO:0000313" key="2">
    <source>
        <dbReference type="Proteomes" id="UP000019132"/>
    </source>
</evidence>
<reference evidence="1" key="3">
    <citation type="submission" date="2015-02" db="UniProtKB">
        <authorList>
            <consortium name="EnsemblProtists"/>
        </authorList>
    </citation>
    <scope>IDENTIFICATION</scope>
    <source>
        <strain evidence="1">DAOM BR144</strain>
    </source>
</reference>
<sequence>MGSKHSKGGVRAELQCIVPLKWSDLEQLHLRYQQEAHRRSRTDPQCQYFLSFNVFRAILTPVCAAASIDKAQLLATFDLLDRRQKRKLVAMDFFSGLALIVEAKKSAKFEFILSLLDNGGLKTVNKCELMMVLMASVRGLTMFKWVPEVREELMRPLAKRYCDYS</sequence>
<dbReference type="InterPro" id="IPR011992">
    <property type="entry name" value="EF-hand-dom_pair"/>
</dbReference>